<evidence type="ECO:0000256" key="1">
    <source>
        <dbReference type="SAM" id="Phobius"/>
    </source>
</evidence>
<accession>A0A133PQG2</accession>
<dbReference type="AlphaFoldDB" id="A0A133PQG2"/>
<comment type="caution">
    <text evidence="2">The sequence shown here is derived from an EMBL/GenBank/DDBJ whole genome shotgun (WGS) entry which is preliminary data.</text>
</comment>
<feature type="transmembrane region" description="Helical" evidence="1">
    <location>
        <begin position="103"/>
        <end position="122"/>
    </location>
</feature>
<protein>
    <submittedName>
        <fullName evidence="2">Uncharacterized protein</fullName>
    </submittedName>
</protein>
<dbReference type="EMBL" id="LRQE01000023">
    <property type="protein sequence ID" value="KXA30879.1"/>
    <property type="molecule type" value="Genomic_DNA"/>
</dbReference>
<keyword evidence="1" id="KW-0812">Transmembrane</keyword>
<feature type="transmembrane region" description="Helical" evidence="1">
    <location>
        <begin position="33"/>
        <end position="55"/>
    </location>
</feature>
<evidence type="ECO:0000313" key="3">
    <source>
        <dbReference type="Proteomes" id="UP000070174"/>
    </source>
</evidence>
<dbReference type="Proteomes" id="UP000070174">
    <property type="component" value="Unassembled WGS sequence"/>
</dbReference>
<dbReference type="RefSeq" id="WP_060799951.1">
    <property type="nucleotide sequence ID" value="NZ_JADNMH010000006.1"/>
</dbReference>
<feature type="transmembrane region" description="Helical" evidence="1">
    <location>
        <begin position="76"/>
        <end position="97"/>
    </location>
</feature>
<proteinExistence type="predicted"/>
<keyword evidence="1" id="KW-0472">Membrane</keyword>
<organism evidence="2">
    <name type="scientific">Peptoniphilus harei</name>
    <dbReference type="NCBI Taxonomy" id="54005"/>
    <lineage>
        <taxon>Bacteria</taxon>
        <taxon>Bacillati</taxon>
        <taxon>Bacillota</taxon>
        <taxon>Tissierellia</taxon>
        <taxon>Tissierellales</taxon>
        <taxon>Peptoniphilaceae</taxon>
        <taxon>Peptoniphilus</taxon>
    </lineage>
</organism>
<sequence>MNKKTSNIVLLISVIIPFGLQFSGIKSELGNGAIIYSIMWAIVNYLFMMTAVDFISKYKEILKLEDLDIRKRTYNLNIFVYIGFLIFVNIYFFQQMYMRDNKIIKLLANPLFLIGLFLLFLYNLQNGKFPIREDKDTVIYNIPLKSSFRDGRDKLGTVVGSYGKGLVIGNNHFPYEDMKSISKSKDNEIVIKGKEGSKNYIVNIGSLNSANQAIIEINKALNNGKIDEKKINLKKIKNF</sequence>
<keyword evidence="1" id="KW-1133">Transmembrane helix</keyword>
<evidence type="ECO:0000313" key="2">
    <source>
        <dbReference type="EMBL" id="KXA30879.1"/>
    </source>
</evidence>
<dbReference type="PATRIC" id="fig|54005.3.peg.733"/>
<reference evidence="2 3" key="1">
    <citation type="submission" date="2016-01" db="EMBL/GenBank/DDBJ databases">
        <authorList>
            <person name="Oliw E.H."/>
        </authorList>
    </citation>
    <scope>NUCLEOTIDE SEQUENCE [LARGE SCALE GENOMIC DNA]</scope>
    <source>
        <strain evidence="2 3">CMW7756A</strain>
    </source>
</reference>
<name>A0A133PQG2_9FIRM</name>
<gene>
    <name evidence="2" type="ORF">HMPREF3229_00745</name>
</gene>